<dbReference type="OrthoDB" id="9781738at2"/>
<protein>
    <submittedName>
        <fullName evidence="2">Putative Glycosyl transferase, group 1</fullName>
    </submittedName>
</protein>
<dbReference type="InterPro" id="IPR001296">
    <property type="entry name" value="Glyco_trans_1"/>
</dbReference>
<sequence>MPVVLVFSRYFWPGYRAGGPVRSLVNLVRALSNEYEFRVVCQDRDHLASSPYQGIERGRWQQWERATVFYEAPSRMRMAFYKSVLRDVQPDMIYLNSFFDRAFSIAPFLALGRGKSTPMLVTPRGEFSPGALSLKSIRKQTYLLLARQARLYGHIYWHACSEPEAHQIRNLFSTDGSHLFLASNMPGPANGYMLQHDDKLANRLRIVVVSRVVPMKNTLAAIRIASHLRGEVTLDIWGIIEDASYWNACQRQIAHCPSNVKVYYRGEIAHEQLSERLRDYDVMLLPTLGENFGHAIVEALMAGLPVIISDRTPWRNLASAGVGADLPIDNEDAFVQTLLRYQAMTEKEMAQERHKCRSYVAAWRSANQNLNDYQKMFKAVMASGRMPLCRVIHG</sequence>
<dbReference type="AlphaFoldDB" id="A0A0K2GG01"/>
<keyword evidence="2" id="KW-0808">Transferase</keyword>
<dbReference type="Pfam" id="PF00534">
    <property type="entry name" value="Glycos_transf_1"/>
    <property type="match status" value="1"/>
</dbReference>
<reference evidence="2 3" key="1">
    <citation type="journal article" date="2015" name="Proc. Natl. Acad. Sci. U.S.A.">
        <title>Expanded metabolic versatility of ubiquitous nitrite-oxidizing bacteria from the genus Nitrospira.</title>
        <authorList>
            <person name="Koch H."/>
            <person name="Lucker S."/>
            <person name="Albertsen M."/>
            <person name="Kitzinger K."/>
            <person name="Herbold C."/>
            <person name="Spieck E."/>
            <person name="Nielsen P.H."/>
            <person name="Wagner M."/>
            <person name="Daims H."/>
        </authorList>
    </citation>
    <scope>NUCLEOTIDE SEQUENCE [LARGE SCALE GENOMIC DNA]</scope>
    <source>
        <strain evidence="2 3">NSP M-1</strain>
    </source>
</reference>
<accession>A0A0K2GG01</accession>
<dbReference type="GO" id="GO:0016757">
    <property type="term" value="F:glycosyltransferase activity"/>
    <property type="evidence" value="ECO:0007669"/>
    <property type="project" value="InterPro"/>
</dbReference>
<dbReference type="PANTHER" id="PTHR45947:SF3">
    <property type="entry name" value="SULFOQUINOVOSYL TRANSFERASE SQD2"/>
    <property type="match status" value="1"/>
</dbReference>
<dbReference type="STRING" id="42253.NITMOv2_3491"/>
<dbReference type="KEGG" id="nmv:NITMOv2_3491"/>
<evidence type="ECO:0000259" key="1">
    <source>
        <dbReference type="Pfam" id="PF00534"/>
    </source>
</evidence>
<dbReference type="PANTHER" id="PTHR45947">
    <property type="entry name" value="SULFOQUINOVOSYL TRANSFERASE SQD2"/>
    <property type="match status" value="1"/>
</dbReference>
<gene>
    <name evidence="2" type="ORF">NITMOv2_3491</name>
</gene>
<dbReference type="EMBL" id="CP011801">
    <property type="protein sequence ID" value="ALA59883.1"/>
    <property type="molecule type" value="Genomic_DNA"/>
</dbReference>
<dbReference type="InterPro" id="IPR050194">
    <property type="entry name" value="Glycosyltransferase_grp1"/>
</dbReference>
<dbReference type="Gene3D" id="3.40.50.2000">
    <property type="entry name" value="Glycogen Phosphorylase B"/>
    <property type="match status" value="1"/>
</dbReference>
<organism evidence="2 3">
    <name type="scientific">Nitrospira moscoviensis</name>
    <dbReference type="NCBI Taxonomy" id="42253"/>
    <lineage>
        <taxon>Bacteria</taxon>
        <taxon>Pseudomonadati</taxon>
        <taxon>Nitrospirota</taxon>
        <taxon>Nitrospiria</taxon>
        <taxon>Nitrospirales</taxon>
        <taxon>Nitrospiraceae</taxon>
        <taxon>Nitrospira</taxon>
    </lineage>
</organism>
<dbReference type="CDD" id="cd03801">
    <property type="entry name" value="GT4_PimA-like"/>
    <property type="match status" value="1"/>
</dbReference>
<dbReference type="PATRIC" id="fig|42253.5.peg.3445"/>
<name>A0A0K2GG01_NITMO</name>
<evidence type="ECO:0000313" key="3">
    <source>
        <dbReference type="Proteomes" id="UP000069205"/>
    </source>
</evidence>
<dbReference type="SUPFAM" id="SSF53756">
    <property type="entry name" value="UDP-Glycosyltransferase/glycogen phosphorylase"/>
    <property type="match status" value="1"/>
</dbReference>
<keyword evidence="3" id="KW-1185">Reference proteome</keyword>
<feature type="domain" description="Glycosyl transferase family 1" evidence="1">
    <location>
        <begin position="203"/>
        <end position="345"/>
    </location>
</feature>
<dbReference type="Proteomes" id="UP000069205">
    <property type="component" value="Chromosome"/>
</dbReference>
<evidence type="ECO:0000313" key="2">
    <source>
        <dbReference type="EMBL" id="ALA59883.1"/>
    </source>
</evidence>
<proteinExistence type="predicted"/>